<evidence type="ECO:0000256" key="11">
    <source>
        <dbReference type="ARBA" id="ARBA00033064"/>
    </source>
</evidence>
<dbReference type="Pfam" id="PF03900">
    <property type="entry name" value="Porphobil_deamC"/>
    <property type="match status" value="1"/>
</dbReference>
<comment type="cofactor">
    <cofactor evidence="1">
        <name>dipyrromethane</name>
        <dbReference type="ChEBI" id="CHEBI:60342"/>
    </cofactor>
</comment>
<feature type="domain" description="Porphobilinogen deaminase C-terminal" evidence="14">
    <location>
        <begin position="272"/>
        <end position="345"/>
    </location>
</feature>
<evidence type="ECO:0000256" key="9">
    <source>
        <dbReference type="ARBA" id="ARBA00023244"/>
    </source>
</evidence>
<dbReference type="GO" id="GO:0006783">
    <property type="term" value="P:heme biosynthetic process"/>
    <property type="evidence" value="ECO:0007669"/>
    <property type="project" value="UniProtKB-KW"/>
</dbReference>
<keyword evidence="9" id="KW-0627">Porphyrin biosynthesis</keyword>
<dbReference type="PANTHER" id="PTHR11557">
    <property type="entry name" value="PORPHOBILINOGEN DEAMINASE"/>
    <property type="match status" value="1"/>
</dbReference>
<proteinExistence type="inferred from homology"/>
<evidence type="ECO:0000256" key="2">
    <source>
        <dbReference type="ARBA" id="ARBA00002869"/>
    </source>
</evidence>
<evidence type="ECO:0000259" key="13">
    <source>
        <dbReference type="Pfam" id="PF01379"/>
    </source>
</evidence>
<organism evidence="15 16">
    <name type="scientific">Moniliophthora roreri</name>
    <name type="common">Frosty pod rot fungus</name>
    <name type="synonym">Monilia roreri</name>
    <dbReference type="NCBI Taxonomy" id="221103"/>
    <lineage>
        <taxon>Eukaryota</taxon>
        <taxon>Fungi</taxon>
        <taxon>Dikarya</taxon>
        <taxon>Basidiomycota</taxon>
        <taxon>Agaricomycotina</taxon>
        <taxon>Agaricomycetes</taxon>
        <taxon>Agaricomycetidae</taxon>
        <taxon>Agaricales</taxon>
        <taxon>Marasmiineae</taxon>
        <taxon>Marasmiaceae</taxon>
        <taxon>Moniliophthora</taxon>
    </lineage>
</organism>
<dbReference type="PANTHER" id="PTHR11557:SF0">
    <property type="entry name" value="PORPHOBILINOGEN DEAMINASE"/>
    <property type="match status" value="1"/>
</dbReference>
<keyword evidence="8" id="KW-0350">Heme biosynthesis</keyword>
<comment type="function">
    <text evidence="2">Tetrapolymerization of the monopyrrole PBG into the hydroxymethylbilane pre-uroporphyrinogen in several discrete steps.</text>
</comment>
<dbReference type="EMBL" id="LATX01002192">
    <property type="protein sequence ID" value="KTB33079.1"/>
    <property type="molecule type" value="Genomic_DNA"/>
</dbReference>
<dbReference type="eggNOG" id="KOG2892">
    <property type="taxonomic scope" value="Eukaryota"/>
</dbReference>
<evidence type="ECO:0000256" key="5">
    <source>
        <dbReference type="ARBA" id="ARBA00012655"/>
    </source>
</evidence>
<dbReference type="Gene3D" id="3.40.190.10">
    <property type="entry name" value="Periplasmic binding protein-like II"/>
    <property type="match status" value="2"/>
</dbReference>
<accession>A0A0W0F9Q0</accession>
<dbReference type="PIRSF" id="PIRSF001438">
    <property type="entry name" value="4pyrrol_synth_OHMeBilane_synth"/>
    <property type="match status" value="1"/>
</dbReference>
<evidence type="ECO:0000256" key="10">
    <source>
        <dbReference type="ARBA" id="ARBA00030685"/>
    </source>
</evidence>
<dbReference type="EC" id="2.5.1.61" evidence="5"/>
<comment type="caution">
    <text evidence="15">The sequence shown here is derived from an EMBL/GenBank/DDBJ whole genome shotgun (WGS) entry which is preliminary data.</text>
</comment>
<dbReference type="InterPro" id="IPR022417">
    <property type="entry name" value="Porphobilin_deaminase_N"/>
</dbReference>
<sequence>MDLAKTSLDRSRRLNIASALIDLILDDMPETTTAPRTFVLASRASQLAQIQTNMVLDSLKALYPDTTSESNPKFTTSFMTTTGDKNQSQALYLLGGKALWTKELEVALLEREVDMLVHSLKDVPTVLPEGCMIGGILEREDPVDSLVVKRGYEEKWKSLDDLPEGSVVGTSSVRRVAQLKRKYPGLKFQDVRGNLNTRMAKLDAPDGPYAAIILAKAGMVRQGMGDRLTCDLAPPTLFHAVSQGALGVEIRNDDKEALELCRRITHQDTAWTCSAERACLRVLEGGCSVPVGVSSSLKHDKELVLEISGCVTSLDGSTHVEHTLKEPVTSVEEAEDVGGRLARILIETGAREILDSINKDRERRIKEAEDKNEKVDQ</sequence>
<dbReference type="NCBIfam" id="TIGR00212">
    <property type="entry name" value="hemC"/>
    <property type="match status" value="1"/>
</dbReference>
<evidence type="ECO:0000313" key="15">
    <source>
        <dbReference type="EMBL" id="KTB33079.1"/>
    </source>
</evidence>
<dbReference type="FunFam" id="3.40.190.10:FF:000005">
    <property type="entry name" value="Porphobilinogen deaminase"/>
    <property type="match status" value="1"/>
</dbReference>
<evidence type="ECO:0000313" key="16">
    <source>
        <dbReference type="Proteomes" id="UP000054988"/>
    </source>
</evidence>
<evidence type="ECO:0000256" key="6">
    <source>
        <dbReference type="ARBA" id="ARBA00016519"/>
    </source>
</evidence>
<reference evidence="15 16" key="1">
    <citation type="submission" date="2015-12" db="EMBL/GenBank/DDBJ databases">
        <title>Draft genome sequence of Moniliophthora roreri, the causal agent of frosty pod rot of cacao.</title>
        <authorList>
            <person name="Aime M.C."/>
            <person name="Diaz-Valderrama J.R."/>
            <person name="Kijpornyongpan T."/>
            <person name="Phillips-Mora W."/>
        </authorList>
    </citation>
    <scope>NUCLEOTIDE SEQUENCE [LARGE SCALE GENOMIC DNA]</scope>
    <source>
        <strain evidence="15 16">MCA 2952</strain>
    </source>
</reference>
<evidence type="ECO:0000256" key="3">
    <source>
        <dbReference type="ARBA" id="ARBA00004735"/>
    </source>
</evidence>
<comment type="similarity">
    <text evidence="4">Belongs to the HMBS family.</text>
</comment>
<comment type="pathway">
    <text evidence="3">Porphyrin-containing compound metabolism; protoporphyrin-IX biosynthesis; coproporphyrinogen-III from 5-aminolevulinate: step 2/4.</text>
</comment>
<keyword evidence="7" id="KW-0808">Transferase</keyword>
<dbReference type="SUPFAM" id="SSF53850">
    <property type="entry name" value="Periplasmic binding protein-like II"/>
    <property type="match status" value="1"/>
</dbReference>
<dbReference type="Pfam" id="PF01379">
    <property type="entry name" value="Porphobil_deam"/>
    <property type="match status" value="1"/>
</dbReference>
<dbReference type="AlphaFoldDB" id="A0A0W0F9Q0"/>
<protein>
    <recommendedName>
        <fullName evidence="6">Porphobilinogen deaminase</fullName>
        <ecNumber evidence="5">2.5.1.61</ecNumber>
    </recommendedName>
    <alternativeName>
        <fullName evidence="11">Hydroxymethylbilane synthase</fullName>
    </alternativeName>
    <alternativeName>
        <fullName evidence="10">Pre-uroporphyrinogen synthase</fullName>
    </alternativeName>
</protein>
<evidence type="ECO:0000256" key="8">
    <source>
        <dbReference type="ARBA" id="ARBA00023133"/>
    </source>
</evidence>
<evidence type="ECO:0000256" key="12">
    <source>
        <dbReference type="ARBA" id="ARBA00048169"/>
    </source>
</evidence>
<dbReference type="GO" id="GO:0004418">
    <property type="term" value="F:hydroxymethylbilane synthase activity"/>
    <property type="evidence" value="ECO:0007669"/>
    <property type="project" value="UniProtKB-EC"/>
</dbReference>
<feature type="domain" description="Porphobilinogen deaminase N-terminal" evidence="13">
    <location>
        <begin position="39"/>
        <end position="258"/>
    </location>
</feature>
<name>A0A0W0F9Q0_MONRR</name>
<dbReference type="InterPro" id="IPR000860">
    <property type="entry name" value="HemC"/>
</dbReference>
<dbReference type="PRINTS" id="PR00151">
    <property type="entry name" value="PORPHBDMNASE"/>
</dbReference>
<evidence type="ECO:0000256" key="4">
    <source>
        <dbReference type="ARBA" id="ARBA00005638"/>
    </source>
</evidence>
<comment type="catalytic activity">
    <reaction evidence="12">
        <text>4 porphobilinogen + H2O = hydroxymethylbilane + 4 NH4(+)</text>
        <dbReference type="Rhea" id="RHEA:13185"/>
        <dbReference type="ChEBI" id="CHEBI:15377"/>
        <dbReference type="ChEBI" id="CHEBI:28938"/>
        <dbReference type="ChEBI" id="CHEBI:57845"/>
        <dbReference type="ChEBI" id="CHEBI:58126"/>
        <dbReference type="EC" id="2.5.1.61"/>
    </reaction>
</comment>
<dbReference type="InterPro" id="IPR022418">
    <property type="entry name" value="Porphobilinogen_deaminase_C"/>
</dbReference>
<dbReference type="Proteomes" id="UP000054988">
    <property type="component" value="Unassembled WGS sequence"/>
</dbReference>
<dbReference type="FunFam" id="3.40.190.10:FF:000086">
    <property type="entry name" value="Probable porphobilinogen deaminase"/>
    <property type="match status" value="1"/>
</dbReference>
<dbReference type="InterPro" id="IPR036803">
    <property type="entry name" value="Porphobilinogen_deaminase_C_sf"/>
</dbReference>
<evidence type="ECO:0000256" key="7">
    <source>
        <dbReference type="ARBA" id="ARBA00022679"/>
    </source>
</evidence>
<gene>
    <name evidence="15" type="ORF">WG66_14407</name>
</gene>
<dbReference type="CDD" id="cd13645">
    <property type="entry name" value="PBP2_HuPBGD_like"/>
    <property type="match status" value="1"/>
</dbReference>
<evidence type="ECO:0000256" key="1">
    <source>
        <dbReference type="ARBA" id="ARBA00001916"/>
    </source>
</evidence>
<dbReference type="Gene3D" id="3.30.160.40">
    <property type="entry name" value="Porphobilinogen deaminase, C-terminal domain"/>
    <property type="match status" value="1"/>
</dbReference>
<dbReference type="SUPFAM" id="SSF54782">
    <property type="entry name" value="Porphobilinogen deaminase (hydroxymethylbilane synthase), C-terminal domain"/>
    <property type="match status" value="1"/>
</dbReference>
<dbReference type="GO" id="GO:0005737">
    <property type="term" value="C:cytoplasm"/>
    <property type="evidence" value="ECO:0007669"/>
    <property type="project" value="TreeGrafter"/>
</dbReference>
<evidence type="ECO:0000259" key="14">
    <source>
        <dbReference type="Pfam" id="PF03900"/>
    </source>
</evidence>